<feature type="compositionally biased region" description="Polar residues" evidence="2">
    <location>
        <begin position="137"/>
        <end position="151"/>
    </location>
</feature>
<accession>A0A1A7YAU3</accession>
<keyword evidence="1" id="KW-0479">Metal-binding</keyword>
<dbReference type="GO" id="GO:0008270">
    <property type="term" value="F:zinc ion binding"/>
    <property type="evidence" value="ECO:0007669"/>
    <property type="project" value="UniProtKB-KW"/>
</dbReference>
<dbReference type="EMBL" id="HADX01004833">
    <property type="protein sequence ID" value="SBP27065.1"/>
    <property type="molecule type" value="Transcribed_RNA"/>
</dbReference>
<feature type="compositionally biased region" description="Basic and acidic residues" evidence="2">
    <location>
        <begin position="267"/>
        <end position="277"/>
    </location>
</feature>
<dbReference type="SMART" id="SM00355">
    <property type="entry name" value="ZnF_C2H2"/>
    <property type="match status" value="7"/>
</dbReference>
<evidence type="ECO:0000259" key="3">
    <source>
        <dbReference type="PROSITE" id="PS50157"/>
    </source>
</evidence>
<proteinExistence type="predicted"/>
<protein>
    <submittedName>
        <fullName evidence="4">Zinc finger protein 687a</fullName>
    </submittedName>
</protein>
<reference evidence="4" key="1">
    <citation type="submission" date="2016-05" db="EMBL/GenBank/DDBJ databases">
        <authorList>
            <person name="Lavstsen T."/>
            <person name="Jespersen J.S."/>
        </authorList>
    </citation>
    <scope>NUCLEOTIDE SEQUENCE</scope>
    <source>
        <tissue evidence="4">Brain</tissue>
    </source>
</reference>
<name>A0A1A7YAU3_9TELE</name>
<feature type="region of interest" description="Disordered" evidence="2">
    <location>
        <begin position="20"/>
        <end position="104"/>
    </location>
</feature>
<dbReference type="PROSITE" id="PS50157">
    <property type="entry name" value="ZINC_FINGER_C2H2_2"/>
    <property type="match status" value="1"/>
</dbReference>
<feature type="compositionally biased region" description="Basic and acidic residues" evidence="2">
    <location>
        <begin position="373"/>
        <end position="414"/>
    </location>
</feature>
<evidence type="ECO:0000256" key="1">
    <source>
        <dbReference type="PROSITE-ProRule" id="PRU00042"/>
    </source>
</evidence>
<dbReference type="InterPro" id="IPR013087">
    <property type="entry name" value="Znf_C2H2_type"/>
</dbReference>
<dbReference type="InterPro" id="IPR045914">
    <property type="entry name" value="Zn532-like"/>
</dbReference>
<dbReference type="AlphaFoldDB" id="A0A1A7YAU3"/>
<dbReference type="PANTHER" id="PTHR47222:SF2">
    <property type="entry name" value="ZINC FINGER PROTEIN 687"/>
    <property type="match status" value="1"/>
</dbReference>
<feature type="compositionally biased region" description="Polar residues" evidence="2">
    <location>
        <begin position="160"/>
        <end position="170"/>
    </location>
</feature>
<evidence type="ECO:0000313" key="4">
    <source>
        <dbReference type="EMBL" id="SBP27065.1"/>
    </source>
</evidence>
<keyword evidence="1" id="KW-0862">Zinc</keyword>
<feature type="domain" description="C2H2-type" evidence="3">
    <location>
        <begin position="600"/>
        <end position="618"/>
    </location>
</feature>
<keyword evidence="1" id="KW-0863">Zinc-finger</keyword>
<feature type="compositionally biased region" description="Low complexity" evidence="2">
    <location>
        <begin position="187"/>
        <end position="205"/>
    </location>
</feature>
<feature type="region of interest" description="Disordered" evidence="2">
    <location>
        <begin position="680"/>
        <end position="705"/>
    </location>
</feature>
<reference evidence="4" key="2">
    <citation type="submission" date="2016-06" db="EMBL/GenBank/DDBJ databases">
        <title>The genome of a short-lived fish provides insights into sex chromosome evolution and the genetic control of aging.</title>
        <authorList>
            <person name="Reichwald K."/>
            <person name="Felder M."/>
            <person name="Petzold A."/>
            <person name="Koch P."/>
            <person name="Groth M."/>
            <person name="Platzer M."/>
        </authorList>
    </citation>
    <scope>NUCLEOTIDE SEQUENCE</scope>
    <source>
        <tissue evidence="4">Brain</tissue>
    </source>
</reference>
<organism evidence="4">
    <name type="scientific">Iconisemion striatum</name>
    <dbReference type="NCBI Taxonomy" id="60296"/>
    <lineage>
        <taxon>Eukaryota</taxon>
        <taxon>Metazoa</taxon>
        <taxon>Chordata</taxon>
        <taxon>Craniata</taxon>
        <taxon>Vertebrata</taxon>
        <taxon>Euteleostomi</taxon>
        <taxon>Actinopterygii</taxon>
        <taxon>Neopterygii</taxon>
        <taxon>Teleostei</taxon>
        <taxon>Neoteleostei</taxon>
        <taxon>Acanthomorphata</taxon>
        <taxon>Ovalentaria</taxon>
        <taxon>Atherinomorphae</taxon>
        <taxon>Cyprinodontiformes</taxon>
        <taxon>Nothobranchiidae</taxon>
        <taxon>Iconisemion</taxon>
    </lineage>
</organism>
<evidence type="ECO:0000256" key="2">
    <source>
        <dbReference type="SAM" id="MobiDB-lite"/>
    </source>
</evidence>
<dbReference type="PROSITE" id="PS00028">
    <property type="entry name" value="ZINC_FINGER_C2H2_1"/>
    <property type="match status" value="2"/>
</dbReference>
<dbReference type="InterPro" id="IPR057356">
    <property type="entry name" value="Znf-C2H2_ZNF592"/>
</dbReference>
<dbReference type="Gene3D" id="3.30.160.60">
    <property type="entry name" value="Classic Zinc Finger"/>
    <property type="match status" value="2"/>
</dbReference>
<feature type="compositionally biased region" description="Basic and acidic residues" evidence="2">
    <location>
        <begin position="329"/>
        <end position="344"/>
    </location>
</feature>
<dbReference type="PANTHER" id="PTHR47222">
    <property type="entry name" value="ZINC FINGER PROTEIN 532-RELATED"/>
    <property type="match status" value="1"/>
</dbReference>
<feature type="compositionally biased region" description="Polar residues" evidence="2">
    <location>
        <begin position="90"/>
        <end position="99"/>
    </location>
</feature>
<gene>
    <name evidence="4" type="primary">ZNF687A</name>
</gene>
<feature type="compositionally biased region" description="Polar residues" evidence="2">
    <location>
        <begin position="355"/>
        <end position="372"/>
    </location>
</feature>
<sequence length="898" mass="97112">MGDMKTPDFDDLLAAFDIPDIDAKEAIQSNPEEHRDEQAADAHHESKSAASAGFPDSAAPQGEPSVVSVIVKNTVRQESLENEDKPVRNGSDNPTSGALVSQVPVKLEDFTSDLDPKLSVGAAVEPQITNGFEEGQSDAQSWSQPLSLRSTPSDEESDNGTKPGSESIMNSLKPLLYPQSSTIAGTILPSPSSSPSAIPHLSPHSPQRDPLDSPLPQDTSPGPETKHTTDTDEVDSEPDLGSPLPLVIQESPDSMMSSFPKLKRKKNVDSDQMESHENTPGLPNLSSPHKAQHEDDKPRTTIRSPVTSPQPQNLHDPLSSVSMSSAVAQEEKYPEHVIDERDSPESPPPSETGLLFTNRSSSPDLDSGLTLNHQEELVHSDHSQEEKLEDSSEKMTEDKEKSKEENCVADREETFSSPPRPLKVKIKMPTGSITRTVTGLAPKRSGKAASKEVDGSKPSQSHNTKSKKELLPAAATPEGASAAKDKCSKVSPTAVSITKAAALPSVSSAKAGSAAVNLRSLGQKTLNNGMAPLSQLHHQGSNRPASIVNSTGAIISKSQTNLVEAFNKILNNKNLLPCYKPDLSSPLPSEWGISLPAQGYRCLECGDAFALEQSLAQHYDRRSLRIEVTCNHCAKRLAFFNKCSLLLHAREHKEKGLIMQCSHLVMKPVPVDQMIAQQEATAAGQPGLKPSPPAHHAAGSNKEAEAVQHGSGKCPECQAPFGSRDEVYDHFQAVKPGHSTSCTECSPPMLLPNSCSAAAHQRIHRGCPPHICPECGGTTKQQLFQKHLLESCLHFARRIGYRCSSCLVVFGGLNSVKSHIQQAHCDMFHKCPSCPMAFKSAPSIQSHISAQHPALTHGQAMYIRRTHTHTHTDATTRHSLRCHIAQLVCKRNIYFYQL</sequence>
<feature type="compositionally biased region" description="Basic and acidic residues" evidence="2">
    <location>
        <begin position="78"/>
        <end position="87"/>
    </location>
</feature>
<feature type="compositionally biased region" description="Polar residues" evidence="2">
    <location>
        <begin position="301"/>
        <end position="327"/>
    </location>
</feature>
<dbReference type="Pfam" id="PF25412">
    <property type="entry name" value="zf-C2H2_ZNF592"/>
    <property type="match status" value="1"/>
</dbReference>
<feature type="region of interest" description="Disordered" evidence="2">
    <location>
        <begin position="121"/>
        <end position="469"/>
    </location>
</feature>
<feature type="compositionally biased region" description="Basic and acidic residues" evidence="2">
    <location>
        <begin position="21"/>
        <end position="47"/>
    </location>
</feature>